<dbReference type="RefSeq" id="WP_249492731.1">
    <property type="nucleotide sequence ID" value="NZ_JAMCCK010000053.1"/>
</dbReference>
<protein>
    <submittedName>
        <fullName evidence="1">Uncharacterized protein</fullName>
    </submittedName>
</protein>
<proteinExistence type="predicted"/>
<accession>A0ABT0P2Q5</accession>
<sequence length="53" mass="5881">MDIDTMRDLLRESLNAHPVIDSVSEIEEGASDQRVIGTETTDGTLFFVVIQES</sequence>
<evidence type="ECO:0000313" key="1">
    <source>
        <dbReference type="EMBL" id="MCL3998007.1"/>
    </source>
</evidence>
<gene>
    <name evidence="1" type="ORF">M4438_31670</name>
</gene>
<reference evidence="1 2" key="1">
    <citation type="submission" date="2022-05" db="EMBL/GenBank/DDBJ databases">
        <title>Genome Resource of Streptomyces lavenduligriseus GA1-1, a Strain with Broad-Spectrum Antifungal Activity against Phytopathogenic Fungi.</title>
        <authorList>
            <person name="Qi D."/>
        </authorList>
    </citation>
    <scope>NUCLEOTIDE SEQUENCE [LARGE SCALE GENOMIC DNA]</scope>
    <source>
        <strain evidence="1 2">GA1-1</strain>
    </source>
</reference>
<dbReference type="EMBL" id="JAMCCK010000053">
    <property type="protein sequence ID" value="MCL3998007.1"/>
    <property type="molecule type" value="Genomic_DNA"/>
</dbReference>
<comment type="caution">
    <text evidence="1">The sequence shown here is derived from an EMBL/GenBank/DDBJ whole genome shotgun (WGS) entry which is preliminary data.</text>
</comment>
<dbReference type="Proteomes" id="UP001202052">
    <property type="component" value="Unassembled WGS sequence"/>
</dbReference>
<evidence type="ECO:0000313" key="2">
    <source>
        <dbReference type="Proteomes" id="UP001202052"/>
    </source>
</evidence>
<keyword evidence="2" id="KW-1185">Reference proteome</keyword>
<organism evidence="1 2">
    <name type="scientific">Streptomyces lavenduligriseus</name>
    <dbReference type="NCBI Taxonomy" id="67315"/>
    <lineage>
        <taxon>Bacteria</taxon>
        <taxon>Bacillati</taxon>
        <taxon>Actinomycetota</taxon>
        <taxon>Actinomycetes</taxon>
        <taxon>Kitasatosporales</taxon>
        <taxon>Streptomycetaceae</taxon>
        <taxon>Streptomyces</taxon>
    </lineage>
</organism>
<name>A0ABT0P2Q5_9ACTN</name>